<proteinExistence type="predicted"/>
<feature type="compositionally biased region" description="Acidic residues" evidence="1">
    <location>
        <begin position="237"/>
        <end position="249"/>
    </location>
</feature>
<keyword evidence="2" id="KW-1133">Transmembrane helix</keyword>
<gene>
    <name evidence="3" type="ORF">EXIGLDRAFT_766077</name>
</gene>
<evidence type="ECO:0000256" key="2">
    <source>
        <dbReference type="SAM" id="Phobius"/>
    </source>
</evidence>
<feature type="transmembrane region" description="Helical" evidence="2">
    <location>
        <begin position="335"/>
        <end position="354"/>
    </location>
</feature>
<feature type="transmembrane region" description="Helical" evidence="2">
    <location>
        <begin position="203"/>
        <end position="224"/>
    </location>
</feature>
<dbReference type="AlphaFoldDB" id="A0A165K121"/>
<sequence length="426" mass="45813">MKDGVDDLERAADAPAARKSRRVRFTFVPVPGPVRSFMAALNSDSPTSTDSVRSRPLHPSAIQQRLRELDADVDRDSVDSFEEVPLVRISYRRLLAYYTLVPVSAALSVAFFILLLFCFPQHTPPNGPDHGGNVWPLRELLVAAAAWTACYSLRGPVYAFSALLACGHESAALSTVMQAGLEESARLGVLALLAVRDEAFARAWWIALGWATAEVIVSISQAYAQLALYRDVLRGDSDDEPEAADDTPTSDERATLRPPGFAVRRYFATDSGSRPGLRRPEHVWGESAYDDPGEYLDAELTQLIAIKARAEIEDVYGVPLPNIPVFLSALQRIDAIVLAMGLTLLLAASWSRAVAAHHTGPHSVDYGKALLDTLPALGLVTAIHAGLALVWAVALPRVGVPAASYTALLAALGTLFAGLAAWGVLS</sequence>
<keyword evidence="2" id="KW-0472">Membrane</keyword>
<organism evidence="3 4">
    <name type="scientific">Exidia glandulosa HHB12029</name>
    <dbReference type="NCBI Taxonomy" id="1314781"/>
    <lineage>
        <taxon>Eukaryota</taxon>
        <taxon>Fungi</taxon>
        <taxon>Dikarya</taxon>
        <taxon>Basidiomycota</taxon>
        <taxon>Agaricomycotina</taxon>
        <taxon>Agaricomycetes</taxon>
        <taxon>Auriculariales</taxon>
        <taxon>Exidiaceae</taxon>
        <taxon>Exidia</taxon>
    </lineage>
</organism>
<dbReference type="InParanoid" id="A0A165K121"/>
<evidence type="ECO:0000256" key="1">
    <source>
        <dbReference type="SAM" id="MobiDB-lite"/>
    </source>
</evidence>
<protein>
    <submittedName>
        <fullName evidence="3">Uncharacterized protein</fullName>
    </submittedName>
</protein>
<feature type="transmembrane region" description="Helical" evidence="2">
    <location>
        <begin position="374"/>
        <end position="395"/>
    </location>
</feature>
<keyword evidence="4" id="KW-1185">Reference proteome</keyword>
<dbReference type="EMBL" id="KV425954">
    <property type="protein sequence ID" value="KZV95633.1"/>
    <property type="molecule type" value="Genomic_DNA"/>
</dbReference>
<feature type="region of interest" description="Disordered" evidence="1">
    <location>
        <begin position="237"/>
        <end position="256"/>
    </location>
</feature>
<feature type="transmembrane region" description="Helical" evidence="2">
    <location>
        <begin position="95"/>
        <end position="117"/>
    </location>
</feature>
<evidence type="ECO:0000313" key="4">
    <source>
        <dbReference type="Proteomes" id="UP000077266"/>
    </source>
</evidence>
<dbReference type="OrthoDB" id="3364069at2759"/>
<keyword evidence="2" id="KW-0812">Transmembrane</keyword>
<accession>A0A165K121</accession>
<dbReference type="Proteomes" id="UP000077266">
    <property type="component" value="Unassembled WGS sequence"/>
</dbReference>
<feature type="transmembrane region" description="Helical" evidence="2">
    <location>
        <begin position="402"/>
        <end position="425"/>
    </location>
</feature>
<name>A0A165K121_EXIGL</name>
<dbReference type="STRING" id="1314781.A0A165K121"/>
<reference evidence="3 4" key="1">
    <citation type="journal article" date="2016" name="Mol. Biol. Evol.">
        <title>Comparative Genomics of Early-Diverging Mushroom-Forming Fungi Provides Insights into the Origins of Lignocellulose Decay Capabilities.</title>
        <authorList>
            <person name="Nagy L.G."/>
            <person name="Riley R."/>
            <person name="Tritt A."/>
            <person name="Adam C."/>
            <person name="Daum C."/>
            <person name="Floudas D."/>
            <person name="Sun H."/>
            <person name="Yadav J.S."/>
            <person name="Pangilinan J."/>
            <person name="Larsson K.H."/>
            <person name="Matsuura K."/>
            <person name="Barry K."/>
            <person name="Labutti K."/>
            <person name="Kuo R."/>
            <person name="Ohm R.A."/>
            <person name="Bhattacharya S.S."/>
            <person name="Shirouzu T."/>
            <person name="Yoshinaga Y."/>
            <person name="Martin F.M."/>
            <person name="Grigoriev I.V."/>
            <person name="Hibbett D.S."/>
        </authorList>
    </citation>
    <scope>NUCLEOTIDE SEQUENCE [LARGE SCALE GENOMIC DNA]</scope>
    <source>
        <strain evidence="3 4">HHB12029</strain>
    </source>
</reference>
<evidence type="ECO:0000313" key="3">
    <source>
        <dbReference type="EMBL" id="KZV95633.1"/>
    </source>
</evidence>